<dbReference type="OMA" id="KEGSWDE"/>
<evidence type="ECO:0000259" key="3">
    <source>
        <dbReference type="Pfam" id="PF01910"/>
    </source>
</evidence>
<dbReference type="STRING" id="1283841.A0A084QHI9"/>
<keyword evidence="2" id="KW-0812">Transmembrane</keyword>
<keyword evidence="5" id="KW-1185">Reference proteome</keyword>
<evidence type="ECO:0000256" key="2">
    <source>
        <dbReference type="SAM" id="Phobius"/>
    </source>
</evidence>
<dbReference type="InterPro" id="IPR051614">
    <property type="entry name" value="UPF0045_domain"/>
</dbReference>
<sequence>MDYAAVPTPASCYADFCLIPVGTASVSVAAEVAEVQRLLKASGLKYTMHSAGTTVGKLSFPPKNLCCVCLFIFIFHLLVLLEFSWADGVKEGSWDEVMTVIGKAHAVVHQRGVLRVQSSMRVGTRTDKKQTAADKVKRVEDLLADKDV</sequence>
<feature type="domain" description="Thiamine-binding protein" evidence="3">
    <location>
        <begin position="91"/>
        <end position="140"/>
    </location>
</feature>
<gene>
    <name evidence="4" type="ORF">S40285_06589</name>
</gene>
<dbReference type="Gene3D" id="3.30.70.930">
    <property type="match status" value="1"/>
</dbReference>
<protein>
    <recommendedName>
        <fullName evidence="3">Thiamine-binding protein domain-containing protein</fullName>
    </recommendedName>
</protein>
<evidence type="ECO:0000313" key="5">
    <source>
        <dbReference type="Proteomes" id="UP000028524"/>
    </source>
</evidence>
<dbReference type="GO" id="GO:0005829">
    <property type="term" value="C:cytosol"/>
    <property type="evidence" value="ECO:0007669"/>
    <property type="project" value="TreeGrafter"/>
</dbReference>
<feature type="domain" description="Thiamine-binding protein" evidence="3">
    <location>
        <begin position="14"/>
        <end position="55"/>
    </location>
</feature>
<feature type="transmembrane region" description="Helical" evidence="2">
    <location>
        <begin position="65"/>
        <end position="86"/>
    </location>
</feature>
<reference evidence="4 5" key="1">
    <citation type="journal article" date="2014" name="BMC Genomics">
        <title>Comparative genome sequencing reveals chemotype-specific gene clusters in the toxigenic black mold Stachybotrys.</title>
        <authorList>
            <person name="Semeiks J."/>
            <person name="Borek D."/>
            <person name="Otwinowski Z."/>
            <person name="Grishin N.V."/>
        </authorList>
    </citation>
    <scope>NUCLEOTIDE SEQUENCE [LARGE SCALE GENOMIC DNA]</scope>
    <source>
        <strain evidence="4 5">IBT 40285</strain>
    </source>
</reference>
<dbReference type="InterPro" id="IPR002767">
    <property type="entry name" value="Thiamine_BP"/>
</dbReference>
<evidence type="ECO:0000256" key="1">
    <source>
        <dbReference type="ARBA" id="ARBA00010272"/>
    </source>
</evidence>
<keyword evidence="2" id="KW-0472">Membrane</keyword>
<dbReference type="PANTHER" id="PTHR33777:SF1">
    <property type="entry name" value="UPF0045 PROTEIN ECM15"/>
    <property type="match status" value="1"/>
</dbReference>
<dbReference type="SUPFAM" id="SSF89957">
    <property type="entry name" value="MTH1187/YkoF-like"/>
    <property type="match status" value="2"/>
</dbReference>
<accession>A0A084QHI9</accession>
<dbReference type="FunCoup" id="A0A084QHI9">
    <property type="interactions" value="22"/>
</dbReference>
<evidence type="ECO:0000313" key="4">
    <source>
        <dbReference type="EMBL" id="KFA63424.1"/>
    </source>
</evidence>
<dbReference type="EMBL" id="KL660738">
    <property type="protein sequence ID" value="KFA63424.1"/>
    <property type="molecule type" value="Genomic_DNA"/>
</dbReference>
<dbReference type="PANTHER" id="PTHR33777">
    <property type="entry name" value="UPF0045 PROTEIN ECM15"/>
    <property type="match status" value="1"/>
</dbReference>
<dbReference type="OrthoDB" id="5587367at2759"/>
<comment type="similarity">
    <text evidence="1">Belongs to the UPF0045 family.</text>
</comment>
<dbReference type="Proteomes" id="UP000028524">
    <property type="component" value="Unassembled WGS sequence"/>
</dbReference>
<dbReference type="HOGENOM" id="CLU_137479_0_0_1"/>
<keyword evidence="2" id="KW-1133">Transmembrane helix</keyword>
<organism evidence="4 5">
    <name type="scientific">Stachybotrys chlorohalonatus (strain IBT 40285)</name>
    <dbReference type="NCBI Taxonomy" id="1283841"/>
    <lineage>
        <taxon>Eukaryota</taxon>
        <taxon>Fungi</taxon>
        <taxon>Dikarya</taxon>
        <taxon>Ascomycota</taxon>
        <taxon>Pezizomycotina</taxon>
        <taxon>Sordariomycetes</taxon>
        <taxon>Hypocreomycetidae</taxon>
        <taxon>Hypocreales</taxon>
        <taxon>Stachybotryaceae</taxon>
        <taxon>Stachybotrys</taxon>
    </lineage>
</organism>
<proteinExistence type="inferred from homology"/>
<dbReference type="InterPro" id="IPR029756">
    <property type="entry name" value="MTH1187/YkoF-like"/>
</dbReference>
<dbReference type="InParanoid" id="A0A084QHI9"/>
<dbReference type="Pfam" id="PF01910">
    <property type="entry name" value="Thiamine_BP"/>
    <property type="match status" value="2"/>
</dbReference>
<name>A0A084QHI9_STAC4</name>
<dbReference type="AlphaFoldDB" id="A0A084QHI9"/>